<feature type="compositionally biased region" description="Basic and acidic residues" evidence="1">
    <location>
        <begin position="189"/>
        <end position="201"/>
    </location>
</feature>
<feature type="region of interest" description="Disordered" evidence="1">
    <location>
        <begin position="188"/>
        <end position="211"/>
    </location>
</feature>
<dbReference type="Proteomes" id="UP000256328">
    <property type="component" value="Unassembled WGS sequence"/>
</dbReference>
<name>A0A3D8Q4K0_9HELO</name>
<proteinExistence type="predicted"/>
<dbReference type="AlphaFoldDB" id="A0A3D8Q4K0"/>
<evidence type="ECO:0000313" key="3">
    <source>
        <dbReference type="Proteomes" id="UP000256328"/>
    </source>
</evidence>
<keyword evidence="3" id="KW-1185">Reference proteome</keyword>
<feature type="region of interest" description="Disordered" evidence="1">
    <location>
        <begin position="1"/>
        <end position="55"/>
    </location>
</feature>
<sequence length="325" mass="36195">MDQDSGHSAYRVDSGDDGQRRWNCKGGQIAPQREAPTLLPSPDKTPASKTEEIRSPAKDCKECLPAVEPSNVTHNEHCVRQAAGLLMVIASDVAIEDDKEDIAIDGDESITIESDGDTEADEDAPYQYPEPKFSGAGRIQYNSSNYRRLERYADTIEAVYNSPTSSQYSNSSFSNAFQAMKRHELKRKQREEAESRTKDAAKMAPKKISKSIPAKGTPEEVLMTSCLSEKAEDIEKFFAEALPKYWATGIANFDQGLAEQIALRDAEFEKHAHIDPRVIDCKQIKQETLCLPSALKNLAIVMEPKHQLVGGTYQLQRSKRQSKPT</sequence>
<dbReference type="EMBL" id="PDLN01000025">
    <property type="protein sequence ID" value="RDW56600.1"/>
    <property type="molecule type" value="Genomic_DNA"/>
</dbReference>
<organism evidence="2 3">
    <name type="scientific">Coleophoma crateriformis</name>
    <dbReference type="NCBI Taxonomy" id="565419"/>
    <lineage>
        <taxon>Eukaryota</taxon>
        <taxon>Fungi</taxon>
        <taxon>Dikarya</taxon>
        <taxon>Ascomycota</taxon>
        <taxon>Pezizomycotina</taxon>
        <taxon>Leotiomycetes</taxon>
        <taxon>Helotiales</taxon>
        <taxon>Dermateaceae</taxon>
        <taxon>Coleophoma</taxon>
    </lineage>
</organism>
<reference evidence="2 3" key="1">
    <citation type="journal article" date="2018" name="IMA Fungus">
        <title>IMA Genome-F 9: Draft genome sequence of Annulohypoxylon stygium, Aspergillus mulundensis, Berkeleyomyces basicola (syn. Thielaviopsis basicola), Ceratocystis smalleyi, two Cercospora beticola strains, Coleophoma cylindrospora, Fusarium fracticaudum, Phialophora cf. hyalina, and Morchella septimelata.</title>
        <authorList>
            <person name="Wingfield B.D."/>
            <person name="Bills G.F."/>
            <person name="Dong Y."/>
            <person name="Huang W."/>
            <person name="Nel W.J."/>
            <person name="Swalarsk-Parry B.S."/>
            <person name="Vaghefi N."/>
            <person name="Wilken P.M."/>
            <person name="An Z."/>
            <person name="de Beer Z.W."/>
            <person name="De Vos L."/>
            <person name="Chen L."/>
            <person name="Duong T.A."/>
            <person name="Gao Y."/>
            <person name="Hammerbacher A."/>
            <person name="Kikkert J.R."/>
            <person name="Li Y."/>
            <person name="Li H."/>
            <person name="Li K."/>
            <person name="Li Q."/>
            <person name="Liu X."/>
            <person name="Ma X."/>
            <person name="Naidoo K."/>
            <person name="Pethybridge S.J."/>
            <person name="Sun J."/>
            <person name="Steenkamp E.T."/>
            <person name="van der Nest M.A."/>
            <person name="van Wyk S."/>
            <person name="Wingfield M.J."/>
            <person name="Xiong C."/>
            <person name="Yue Q."/>
            <person name="Zhang X."/>
        </authorList>
    </citation>
    <scope>NUCLEOTIDE SEQUENCE [LARGE SCALE GENOMIC DNA]</scope>
    <source>
        <strain evidence="2 3">BP5796</strain>
    </source>
</reference>
<comment type="caution">
    <text evidence="2">The sequence shown here is derived from an EMBL/GenBank/DDBJ whole genome shotgun (WGS) entry which is preliminary data.</text>
</comment>
<evidence type="ECO:0000313" key="2">
    <source>
        <dbReference type="EMBL" id="RDW56600.1"/>
    </source>
</evidence>
<evidence type="ECO:0000256" key="1">
    <source>
        <dbReference type="SAM" id="MobiDB-lite"/>
    </source>
</evidence>
<gene>
    <name evidence="2" type="ORF">BP5796_13065</name>
</gene>
<protein>
    <submittedName>
        <fullName evidence="2">Uncharacterized protein</fullName>
    </submittedName>
</protein>
<dbReference type="OrthoDB" id="10326263at2759"/>
<accession>A0A3D8Q4K0</accession>